<feature type="transmembrane region" description="Helical" evidence="1">
    <location>
        <begin position="36"/>
        <end position="56"/>
    </location>
</feature>
<feature type="transmembrane region" description="Helical" evidence="1">
    <location>
        <begin position="86"/>
        <end position="106"/>
    </location>
</feature>
<dbReference type="InterPro" id="IPR038367">
    <property type="entry name" value="PelD_GGDEF_sf"/>
</dbReference>
<dbReference type="Gene3D" id="3.30.450.40">
    <property type="match status" value="1"/>
</dbReference>
<dbReference type="EMBL" id="SNYK01000006">
    <property type="protein sequence ID" value="TDQ37891.1"/>
    <property type="molecule type" value="Genomic_DNA"/>
</dbReference>
<evidence type="ECO:0000259" key="2">
    <source>
        <dbReference type="Pfam" id="PF16963"/>
    </source>
</evidence>
<keyword evidence="1" id="KW-0472">Membrane</keyword>
<organism evidence="3 4">
    <name type="scientific">Thiopseudomonas denitrificans</name>
    <dbReference type="NCBI Taxonomy" id="1501432"/>
    <lineage>
        <taxon>Bacteria</taxon>
        <taxon>Pseudomonadati</taxon>
        <taxon>Pseudomonadota</taxon>
        <taxon>Gammaproteobacteria</taxon>
        <taxon>Pseudomonadales</taxon>
        <taxon>Pseudomonadaceae</taxon>
        <taxon>Thiopseudomonas</taxon>
    </lineage>
</organism>
<dbReference type="AlphaFoldDB" id="A0A4R6TWN9"/>
<dbReference type="SUPFAM" id="SSF55781">
    <property type="entry name" value="GAF domain-like"/>
    <property type="match status" value="1"/>
</dbReference>
<sequence length="461" mass="50879">MQPESYAPAQPRRTTDVTRSVWRLGRLLAPSVKWPVTILETLLGTLLVVGFCYWLRPADPLLTGAGFPWIWLVPLVFALRYGSLSGLFSGMLLLGVWFMVMAPAPAPAPGGVFPTLFFVGGFLLTIVAGYFSDIWSTRIKHMQGVNDYVSDRLSVLTSNHYLLRVSHERLEQELLAQPFTLRDAVGFLQRQSAVQGMDEALPNMSSVLEFVALNCQLETASVYAVTGGQLSAQAVASIGNGCRLNPDDPMLRETLEHRMLVHLQELDSRESEYLACVPMKNSRDELRGVLLIQRMPFLAVSKDNLQLLMTLLGYYINGLESAHLIGRVQQHVPGCPAPVALELARLAQLQFETGVRSSLLVMAFPASGVAESLHDEMVRQQRLMDMLWTFSTERARIAVMLLPLAGNKGVDGYLMRLDDILMRQFNTGLAGAGVAVHAAHIDNNQPGEALAGLLRRCEDHG</sequence>
<evidence type="ECO:0000313" key="4">
    <source>
        <dbReference type="Proteomes" id="UP000294575"/>
    </source>
</evidence>
<dbReference type="Gene3D" id="3.30.70.2880">
    <property type="match status" value="1"/>
</dbReference>
<name>A0A4R6TWN9_9GAMM</name>
<accession>A0A4R6TWN9</accession>
<protein>
    <submittedName>
        <fullName evidence="3">GAF domain-containing protein</fullName>
    </submittedName>
</protein>
<dbReference type="OrthoDB" id="5442761at2"/>
<feature type="domain" description="PelD GGDEF" evidence="2">
    <location>
        <begin position="333"/>
        <end position="457"/>
    </location>
</feature>
<dbReference type="Proteomes" id="UP000294575">
    <property type="component" value="Unassembled WGS sequence"/>
</dbReference>
<keyword evidence="1" id="KW-1133">Transmembrane helix</keyword>
<evidence type="ECO:0000313" key="3">
    <source>
        <dbReference type="EMBL" id="TDQ37891.1"/>
    </source>
</evidence>
<keyword evidence="4" id="KW-1185">Reference proteome</keyword>
<gene>
    <name evidence="3" type="ORF">DFQ45_106118</name>
</gene>
<dbReference type="Pfam" id="PF16963">
    <property type="entry name" value="PelD_GGDEF"/>
    <property type="match status" value="1"/>
</dbReference>
<dbReference type="RefSeq" id="WP_101495896.1">
    <property type="nucleotide sequence ID" value="NZ_LNJZ01000003.1"/>
</dbReference>
<proteinExistence type="predicted"/>
<feature type="transmembrane region" description="Helical" evidence="1">
    <location>
        <begin position="112"/>
        <end position="132"/>
    </location>
</feature>
<keyword evidence="1" id="KW-0812">Transmembrane</keyword>
<dbReference type="InterPro" id="IPR029016">
    <property type="entry name" value="GAF-like_dom_sf"/>
</dbReference>
<reference evidence="3 4" key="1">
    <citation type="submission" date="2019-03" db="EMBL/GenBank/DDBJ databases">
        <title>Genomic Encyclopedia of Type Strains, Phase IV (KMG-IV): sequencing the most valuable type-strain genomes for metagenomic binning, comparative biology and taxonomic classification.</title>
        <authorList>
            <person name="Goeker M."/>
        </authorList>
    </citation>
    <scope>NUCLEOTIDE SEQUENCE [LARGE SCALE GENOMIC DNA]</scope>
    <source>
        <strain evidence="3 4">DSM 28679</strain>
    </source>
</reference>
<dbReference type="InterPro" id="IPR031583">
    <property type="entry name" value="PelD_GGDEF"/>
</dbReference>
<comment type="caution">
    <text evidence="3">The sequence shown here is derived from an EMBL/GenBank/DDBJ whole genome shotgun (WGS) entry which is preliminary data.</text>
</comment>
<evidence type="ECO:0000256" key="1">
    <source>
        <dbReference type="SAM" id="Phobius"/>
    </source>
</evidence>